<dbReference type="PANTHER" id="PTHR11439:SF517">
    <property type="entry name" value="CYSTEINE-RICH RLK (RECEPTOR-LIKE PROTEIN KINASE) 8"/>
    <property type="match status" value="1"/>
</dbReference>
<reference evidence="1" key="1">
    <citation type="submission" date="2023-03" db="EMBL/GenBank/DDBJ databases">
        <title>Chromosome-scale reference genome and RAD-based genetic map of yellow starthistle (Centaurea solstitialis) reveal putative structural variation and QTLs associated with invader traits.</title>
        <authorList>
            <person name="Reatini B."/>
            <person name="Cang F.A."/>
            <person name="Jiang Q."/>
            <person name="Mckibben M.T.W."/>
            <person name="Barker M.S."/>
            <person name="Rieseberg L.H."/>
            <person name="Dlugosch K.M."/>
        </authorList>
    </citation>
    <scope>NUCLEOTIDE SEQUENCE</scope>
    <source>
        <strain evidence="1">CAN-66</strain>
        <tissue evidence="1">Leaf</tissue>
    </source>
</reference>
<protein>
    <submittedName>
        <fullName evidence="1">Uncharacterized protein</fullName>
    </submittedName>
</protein>
<gene>
    <name evidence="1" type="ORF">OSB04_011765</name>
</gene>
<organism evidence="1 2">
    <name type="scientific">Centaurea solstitialis</name>
    <name type="common">yellow star-thistle</name>
    <dbReference type="NCBI Taxonomy" id="347529"/>
    <lineage>
        <taxon>Eukaryota</taxon>
        <taxon>Viridiplantae</taxon>
        <taxon>Streptophyta</taxon>
        <taxon>Embryophyta</taxon>
        <taxon>Tracheophyta</taxon>
        <taxon>Spermatophyta</taxon>
        <taxon>Magnoliopsida</taxon>
        <taxon>eudicotyledons</taxon>
        <taxon>Gunneridae</taxon>
        <taxon>Pentapetalae</taxon>
        <taxon>asterids</taxon>
        <taxon>campanulids</taxon>
        <taxon>Asterales</taxon>
        <taxon>Asteraceae</taxon>
        <taxon>Carduoideae</taxon>
        <taxon>Cardueae</taxon>
        <taxon>Centaureinae</taxon>
        <taxon>Centaurea</taxon>
    </lineage>
</organism>
<sequence>MALKKQPIFTLSSTEAELVAATGCACQETGPTHIYCDNTSTIKLSKNPVLHCRSKHIDVKFHFLSGLIDDGVINLIQCRSEDHFIVYLVIGLHVNSPSFATGQTLALGRRMDDPGNQFIRPCYYFIKKLWALLIVFAQGIKYLRTGPDLPLATLPSPTLWLPRTNPRGLLLFKEDFDFSR</sequence>
<proteinExistence type="predicted"/>
<dbReference type="CDD" id="cd09272">
    <property type="entry name" value="RNase_HI_RT_Ty1"/>
    <property type="match status" value="1"/>
</dbReference>
<keyword evidence="2" id="KW-1185">Reference proteome</keyword>
<evidence type="ECO:0000313" key="2">
    <source>
        <dbReference type="Proteomes" id="UP001172457"/>
    </source>
</evidence>
<dbReference type="PANTHER" id="PTHR11439">
    <property type="entry name" value="GAG-POL-RELATED RETROTRANSPOSON"/>
    <property type="match status" value="1"/>
</dbReference>
<evidence type="ECO:0000313" key="1">
    <source>
        <dbReference type="EMBL" id="KAJ9557151.1"/>
    </source>
</evidence>
<accession>A0AA38WQA2</accession>
<dbReference type="AlphaFoldDB" id="A0AA38WQA2"/>
<dbReference type="EMBL" id="JARYMX010000003">
    <property type="protein sequence ID" value="KAJ9557151.1"/>
    <property type="molecule type" value="Genomic_DNA"/>
</dbReference>
<name>A0AA38WQA2_9ASTR</name>
<dbReference type="Proteomes" id="UP001172457">
    <property type="component" value="Chromosome 3"/>
</dbReference>
<comment type="caution">
    <text evidence="1">The sequence shown here is derived from an EMBL/GenBank/DDBJ whole genome shotgun (WGS) entry which is preliminary data.</text>
</comment>